<dbReference type="PATRIC" id="fig|1560201.3.peg.2355"/>
<dbReference type="EMBL" id="JRXF01000006">
    <property type="protein sequence ID" value="KOC94408.1"/>
    <property type="molecule type" value="Genomic_DNA"/>
</dbReference>
<keyword evidence="4" id="KW-1185">Reference proteome</keyword>
<evidence type="ECO:0000313" key="4">
    <source>
        <dbReference type="Proteomes" id="UP000037088"/>
    </source>
</evidence>
<dbReference type="Proteomes" id="UP000037088">
    <property type="component" value="Unassembled WGS sequence"/>
</dbReference>
<evidence type="ECO:0000313" key="3">
    <source>
        <dbReference type="Proteomes" id="UP000036851"/>
    </source>
</evidence>
<dbReference type="EMBL" id="JRXE01000013">
    <property type="protein sequence ID" value="KOC90004.1"/>
    <property type="molecule type" value="Genomic_DNA"/>
</dbReference>
<sequence>MGARLRQGMTIELSEQTTSVFGHVYWKQFRHVGIKQFPSQQIVPPQTNLLGNEAYREFWLEFFRIGNPELKCLELPSRLNSFFVVESIEDAHRYITRSNLGKDLPIFEVHSQEPGAKFDMTWLDQQFPRDYQQFGYYYLRYWKGLRMDEDRYLAAHETRGSLMEVLLSSTITIGQRVT</sequence>
<evidence type="ECO:0000313" key="1">
    <source>
        <dbReference type="EMBL" id="KOC90004.1"/>
    </source>
</evidence>
<dbReference type="AlphaFoldDB" id="A0A0L7T3M0"/>
<dbReference type="SUPFAM" id="SSF56399">
    <property type="entry name" value="ADP-ribosylation"/>
    <property type="match status" value="1"/>
</dbReference>
<organism evidence="1 4">
    <name type="scientific">Winslowiella iniecta</name>
    <dbReference type="NCBI Taxonomy" id="1560201"/>
    <lineage>
        <taxon>Bacteria</taxon>
        <taxon>Pseudomonadati</taxon>
        <taxon>Pseudomonadota</taxon>
        <taxon>Gammaproteobacteria</taxon>
        <taxon>Enterobacterales</taxon>
        <taxon>Erwiniaceae</taxon>
        <taxon>Winslowiella</taxon>
    </lineage>
</organism>
<name>A0A0L7T3M0_9GAMM</name>
<comment type="caution">
    <text evidence="1">The sequence shown here is derived from an EMBL/GenBank/DDBJ whole genome shotgun (WGS) entry which is preliminary data.</text>
</comment>
<evidence type="ECO:0000313" key="2">
    <source>
        <dbReference type="EMBL" id="KOC94408.1"/>
    </source>
</evidence>
<dbReference type="Proteomes" id="UP000036851">
    <property type="component" value="Unassembled WGS sequence"/>
</dbReference>
<accession>A0A0L7T3M0</accession>
<protein>
    <submittedName>
        <fullName evidence="1">Uncharacterized protein</fullName>
    </submittedName>
</protein>
<proteinExistence type="predicted"/>
<gene>
    <name evidence="1" type="ORF">NG42_11065</name>
    <name evidence="2" type="ORF">NG43_05715</name>
</gene>
<reference evidence="3 4" key="1">
    <citation type="journal article" date="2015" name="Int. J. Syst. Evol. Microbiol.">
        <title>Erwinia iniecta sp. nov., isolated from Russian wheat aphids (Diuraphis noxia).</title>
        <authorList>
            <person name="Campillo T."/>
            <person name="Luna E."/>
            <person name="Portier P."/>
            <person name="Fischer-Le Saux M."/>
            <person name="Lapitan N."/>
            <person name="Tisserat N.A."/>
            <person name="Leach J.E."/>
        </authorList>
    </citation>
    <scope>NUCLEOTIDE SEQUENCE [LARGE SCALE GENOMIC DNA]</scope>
    <source>
        <strain evidence="1 4">B120</strain>
        <strain evidence="2 3">B149</strain>
    </source>
</reference>